<name>A0ABR3LUS7_9TELE</name>
<evidence type="ECO:0000313" key="2">
    <source>
        <dbReference type="EMBL" id="KAL1256672.1"/>
    </source>
</evidence>
<keyword evidence="3" id="KW-1185">Reference proteome</keyword>
<evidence type="ECO:0000313" key="3">
    <source>
        <dbReference type="Proteomes" id="UP001558613"/>
    </source>
</evidence>
<accession>A0ABR3LUS7</accession>
<sequence length="90" mass="10460">MRHRDWPVKINPGQSQLRRPTCLRKGAERRPKRDKGHLGMFSSARGHLNSEKLVLHYVIGPVRPPNGAWLGWVYKVLIEEKRCRSQGDHL</sequence>
<comment type="caution">
    <text evidence="2">The sequence shown here is derived from an EMBL/GenBank/DDBJ whole genome shotgun (WGS) entry which is preliminary data.</text>
</comment>
<feature type="region of interest" description="Disordered" evidence="1">
    <location>
        <begin position="1"/>
        <end position="42"/>
    </location>
</feature>
<protein>
    <submittedName>
        <fullName evidence="2">Uncharacterized protein</fullName>
    </submittedName>
</protein>
<organism evidence="2 3">
    <name type="scientific">Cirrhinus molitorella</name>
    <name type="common">mud carp</name>
    <dbReference type="NCBI Taxonomy" id="172907"/>
    <lineage>
        <taxon>Eukaryota</taxon>
        <taxon>Metazoa</taxon>
        <taxon>Chordata</taxon>
        <taxon>Craniata</taxon>
        <taxon>Vertebrata</taxon>
        <taxon>Euteleostomi</taxon>
        <taxon>Actinopterygii</taxon>
        <taxon>Neopterygii</taxon>
        <taxon>Teleostei</taxon>
        <taxon>Ostariophysi</taxon>
        <taxon>Cypriniformes</taxon>
        <taxon>Cyprinidae</taxon>
        <taxon>Labeoninae</taxon>
        <taxon>Labeonini</taxon>
        <taxon>Cirrhinus</taxon>
    </lineage>
</organism>
<proteinExistence type="predicted"/>
<gene>
    <name evidence="2" type="ORF">QQF64_012217</name>
</gene>
<reference evidence="2 3" key="1">
    <citation type="submission" date="2023-09" db="EMBL/GenBank/DDBJ databases">
        <authorList>
            <person name="Wang M."/>
        </authorList>
    </citation>
    <scope>NUCLEOTIDE SEQUENCE [LARGE SCALE GENOMIC DNA]</scope>
    <source>
        <strain evidence="2">GT-2023</strain>
        <tissue evidence="2">Liver</tissue>
    </source>
</reference>
<dbReference type="EMBL" id="JAYMGO010000018">
    <property type="protein sequence ID" value="KAL1256672.1"/>
    <property type="molecule type" value="Genomic_DNA"/>
</dbReference>
<evidence type="ECO:0000256" key="1">
    <source>
        <dbReference type="SAM" id="MobiDB-lite"/>
    </source>
</evidence>
<dbReference type="Proteomes" id="UP001558613">
    <property type="component" value="Unassembled WGS sequence"/>
</dbReference>